<dbReference type="Proteomes" id="UP001217500">
    <property type="component" value="Chromosome"/>
</dbReference>
<dbReference type="KEGG" id="gso:PH603_12635"/>
<dbReference type="EMBL" id="CP116805">
    <property type="protein sequence ID" value="WCL53385.1"/>
    <property type="molecule type" value="Genomic_DNA"/>
</dbReference>
<dbReference type="GO" id="GO:0004715">
    <property type="term" value="F:non-membrane spanning protein tyrosine kinase activity"/>
    <property type="evidence" value="ECO:0007669"/>
    <property type="project" value="UniProtKB-EC"/>
</dbReference>
<evidence type="ECO:0000313" key="20">
    <source>
        <dbReference type="EMBL" id="WCL53385.1"/>
    </source>
</evidence>
<keyword evidence="21" id="KW-1185">Reference proteome</keyword>
<evidence type="ECO:0000259" key="18">
    <source>
        <dbReference type="Pfam" id="PF02706"/>
    </source>
</evidence>
<evidence type="ECO:0000256" key="4">
    <source>
        <dbReference type="ARBA" id="ARBA00011903"/>
    </source>
</evidence>
<dbReference type="AlphaFoldDB" id="A0AAF0BLG0"/>
<dbReference type="RefSeq" id="WP_289502897.1">
    <property type="nucleotide sequence ID" value="NZ_CP116805.1"/>
</dbReference>
<feature type="domain" description="AAA" evidence="19">
    <location>
        <begin position="549"/>
        <end position="673"/>
    </location>
</feature>
<keyword evidence="13 17" id="KW-0472">Membrane</keyword>
<keyword evidence="11" id="KW-0067">ATP-binding</keyword>
<evidence type="ECO:0000256" key="7">
    <source>
        <dbReference type="ARBA" id="ARBA00022679"/>
    </source>
</evidence>
<sequence>MNIVRPTASQQSVIDPIQGDAPELGFDLRAFGRLLWRRRYVIINTVALLCIATLIILFQLRPVYSASTLMAIESRKNNIVNMDAVLTGLGTDVAAITTEIDVLRSRRLVGKLVDKLDLTKDPEFNFELREEDPLNPVNWVPEKWKRMILGDEQTLSAEAAAAQDYNLVVNNVIEALGVHNPARSYSIAVTVKSHDPEKAALLANTLAELYLTDQLEYKYEATSRASNWLNERISTLREKVRVSELAVQRFREENQLFQTHGQGLVNEQQLSEVNSSLITARTELARAEARFQQLDKLARNSIASEETLAEVLTSPLIQSLKQQESEVLRRRAELATRYGPKHPNMIKVEAELADLQTKVRLEMRKIVSSLEGEVRIARAKVRTLEDSLNGLKSENVEANRAFVQLREMEREAEASRVLLETFLTRFRETSNQEDLQQADARILSVATAPTEASFPRKGLTLLVVFFGSIATGIGIAFLLETLENGYHTLEQLTDDVNIKGLGLIPHLFGRNQSQPEQYILDKSTSSFAEAHRNVFATLMFSQDRSLAPKVIQVTSSVSGEGKSTFALCLARLLAKSGSKILLIEADLRRPTLQRRVPEIAASPTLLDCLQQNLSIKDAIARDEKSGCYLIAGGHTPEPQRYLVDEKLQQFITAARQTFDLIIIDTPPVLAVSDVILTSKLVDKTVYVVRWDKTAKESVRTGLSQLSDTGVDVAGAVISQVNVKKHVGYGYGEYGHYYGKYKAYYTN</sequence>
<reference evidence="20" key="1">
    <citation type="submission" date="2023-01" db="EMBL/GenBank/DDBJ databases">
        <title>The genome sequence of Kordiimonadaceae bacterium 6D33.</title>
        <authorList>
            <person name="Liu Y."/>
        </authorList>
    </citation>
    <scope>NUCLEOTIDE SEQUENCE</scope>
    <source>
        <strain evidence="20">6D33</strain>
    </source>
</reference>
<keyword evidence="6" id="KW-0997">Cell inner membrane</keyword>
<keyword evidence="12 17" id="KW-1133">Transmembrane helix</keyword>
<keyword evidence="9" id="KW-0547">Nucleotide-binding</keyword>
<feature type="coiled-coil region" evidence="16">
    <location>
        <begin position="270"/>
        <end position="297"/>
    </location>
</feature>
<dbReference type="EC" id="2.7.10.2" evidence="4"/>
<comment type="subcellular location">
    <subcellularLocation>
        <location evidence="1">Cell inner membrane</location>
        <topology evidence="1">Multi-pass membrane protein</topology>
    </subcellularLocation>
</comment>
<evidence type="ECO:0000256" key="3">
    <source>
        <dbReference type="ARBA" id="ARBA00008883"/>
    </source>
</evidence>
<keyword evidence="7" id="KW-0808">Transferase</keyword>
<dbReference type="GO" id="GO:0005886">
    <property type="term" value="C:plasma membrane"/>
    <property type="evidence" value="ECO:0007669"/>
    <property type="project" value="UniProtKB-SubCell"/>
</dbReference>
<dbReference type="SUPFAM" id="SSF52540">
    <property type="entry name" value="P-loop containing nucleoside triphosphate hydrolases"/>
    <property type="match status" value="1"/>
</dbReference>
<evidence type="ECO:0000256" key="5">
    <source>
        <dbReference type="ARBA" id="ARBA00022475"/>
    </source>
</evidence>
<evidence type="ECO:0000256" key="9">
    <source>
        <dbReference type="ARBA" id="ARBA00022741"/>
    </source>
</evidence>
<evidence type="ECO:0000256" key="13">
    <source>
        <dbReference type="ARBA" id="ARBA00023136"/>
    </source>
</evidence>
<keyword evidence="16" id="KW-0175">Coiled coil</keyword>
<dbReference type="Gene3D" id="3.40.50.300">
    <property type="entry name" value="P-loop containing nucleotide triphosphate hydrolases"/>
    <property type="match status" value="1"/>
</dbReference>
<dbReference type="InterPro" id="IPR025669">
    <property type="entry name" value="AAA_dom"/>
</dbReference>
<dbReference type="InterPro" id="IPR027417">
    <property type="entry name" value="P-loop_NTPase"/>
</dbReference>
<keyword evidence="8 17" id="KW-0812">Transmembrane</keyword>
<proteinExistence type="inferred from homology"/>
<evidence type="ECO:0000256" key="11">
    <source>
        <dbReference type="ARBA" id="ARBA00022840"/>
    </source>
</evidence>
<evidence type="ECO:0000256" key="2">
    <source>
        <dbReference type="ARBA" id="ARBA00007316"/>
    </source>
</evidence>
<keyword evidence="10" id="KW-0418">Kinase</keyword>
<evidence type="ECO:0000259" key="19">
    <source>
        <dbReference type="Pfam" id="PF13614"/>
    </source>
</evidence>
<evidence type="ECO:0000256" key="14">
    <source>
        <dbReference type="ARBA" id="ARBA00023137"/>
    </source>
</evidence>
<dbReference type="Pfam" id="PF13614">
    <property type="entry name" value="AAA_31"/>
    <property type="match status" value="1"/>
</dbReference>
<dbReference type="InterPro" id="IPR050445">
    <property type="entry name" value="Bact_polysacc_biosynth/exp"/>
</dbReference>
<evidence type="ECO:0000256" key="10">
    <source>
        <dbReference type="ARBA" id="ARBA00022777"/>
    </source>
</evidence>
<feature type="coiled-coil region" evidence="16">
    <location>
        <begin position="345"/>
        <end position="411"/>
    </location>
</feature>
<comment type="similarity">
    <text evidence="2">Belongs to the CpsD/CapB family.</text>
</comment>
<dbReference type="CDD" id="cd05387">
    <property type="entry name" value="BY-kinase"/>
    <property type="match status" value="1"/>
</dbReference>
<dbReference type="PANTHER" id="PTHR32309:SF13">
    <property type="entry name" value="FERRIC ENTEROBACTIN TRANSPORT PROTEIN FEPE"/>
    <property type="match status" value="1"/>
</dbReference>
<organism evidence="20 21">
    <name type="scientific">Gimibacter soli</name>
    <dbReference type="NCBI Taxonomy" id="3024400"/>
    <lineage>
        <taxon>Bacteria</taxon>
        <taxon>Pseudomonadati</taxon>
        <taxon>Pseudomonadota</taxon>
        <taxon>Alphaproteobacteria</taxon>
        <taxon>Kordiimonadales</taxon>
        <taxon>Temperatibacteraceae</taxon>
        <taxon>Gimibacter</taxon>
    </lineage>
</organism>
<comment type="catalytic activity">
    <reaction evidence="15">
        <text>L-tyrosyl-[protein] + ATP = O-phospho-L-tyrosyl-[protein] + ADP + H(+)</text>
        <dbReference type="Rhea" id="RHEA:10596"/>
        <dbReference type="Rhea" id="RHEA-COMP:10136"/>
        <dbReference type="Rhea" id="RHEA-COMP:20101"/>
        <dbReference type="ChEBI" id="CHEBI:15378"/>
        <dbReference type="ChEBI" id="CHEBI:30616"/>
        <dbReference type="ChEBI" id="CHEBI:46858"/>
        <dbReference type="ChEBI" id="CHEBI:61978"/>
        <dbReference type="ChEBI" id="CHEBI:456216"/>
        <dbReference type="EC" id="2.7.10.2"/>
    </reaction>
</comment>
<evidence type="ECO:0000256" key="15">
    <source>
        <dbReference type="ARBA" id="ARBA00051245"/>
    </source>
</evidence>
<evidence type="ECO:0000313" key="21">
    <source>
        <dbReference type="Proteomes" id="UP001217500"/>
    </source>
</evidence>
<evidence type="ECO:0000256" key="8">
    <source>
        <dbReference type="ARBA" id="ARBA00022692"/>
    </source>
</evidence>
<accession>A0AAF0BLG0</accession>
<feature type="domain" description="Polysaccharide chain length determinant N-terminal" evidence="18">
    <location>
        <begin position="26"/>
        <end position="116"/>
    </location>
</feature>
<evidence type="ECO:0000256" key="12">
    <source>
        <dbReference type="ARBA" id="ARBA00022989"/>
    </source>
</evidence>
<evidence type="ECO:0000256" key="6">
    <source>
        <dbReference type="ARBA" id="ARBA00022519"/>
    </source>
</evidence>
<evidence type="ECO:0000256" key="1">
    <source>
        <dbReference type="ARBA" id="ARBA00004429"/>
    </source>
</evidence>
<dbReference type="NCBIfam" id="TIGR01007">
    <property type="entry name" value="eps_fam"/>
    <property type="match status" value="1"/>
</dbReference>
<dbReference type="Pfam" id="PF02706">
    <property type="entry name" value="Wzz"/>
    <property type="match status" value="1"/>
</dbReference>
<protein>
    <recommendedName>
        <fullName evidence="4">non-specific protein-tyrosine kinase</fullName>
        <ecNumber evidence="4">2.7.10.2</ecNumber>
    </recommendedName>
</protein>
<evidence type="ECO:0000256" key="17">
    <source>
        <dbReference type="SAM" id="Phobius"/>
    </source>
</evidence>
<dbReference type="InterPro" id="IPR005702">
    <property type="entry name" value="Wzc-like_C"/>
</dbReference>
<keyword evidence="5" id="KW-1003">Cell membrane</keyword>
<dbReference type="InterPro" id="IPR003856">
    <property type="entry name" value="LPS_length_determ_N"/>
</dbReference>
<dbReference type="GO" id="GO:0005524">
    <property type="term" value="F:ATP binding"/>
    <property type="evidence" value="ECO:0007669"/>
    <property type="project" value="UniProtKB-KW"/>
</dbReference>
<comment type="similarity">
    <text evidence="3">Belongs to the etk/wzc family.</text>
</comment>
<name>A0AAF0BLG0_9PROT</name>
<dbReference type="PANTHER" id="PTHR32309">
    <property type="entry name" value="TYROSINE-PROTEIN KINASE"/>
    <property type="match status" value="1"/>
</dbReference>
<evidence type="ECO:0000256" key="16">
    <source>
        <dbReference type="SAM" id="Coils"/>
    </source>
</evidence>
<keyword evidence="14" id="KW-0829">Tyrosine-protein kinase</keyword>
<feature type="transmembrane region" description="Helical" evidence="17">
    <location>
        <begin position="40"/>
        <end position="60"/>
    </location>
</feature>
<gene>
    <name evidence="20" type="ORF">PH603_12635</name>
</gene>